<comment type="caution">
    <text evidence="2">The sequence shown here is derived from an EMBL/GenBank/DDBJ whole genome shotgun (WGS) entry which is preliminary data.</text>
</comment>
<organism evidence="2 3">
    <name type="scientific">Kangiella marina</name>
    <dbReference type="NCBI Taxonomy" id="1079178"/>
    <lineage>
        <taxon>Bacteria</taxon>
        <taxon>Pseudomonadati</taxon>
        <taxon>Pseudomonadota</taxon>
        <taxon>Gammaproteobacteria</taxon>
        <taxon>Kangiellales</taxon>
        <taxon>Kangiellaceae</taxon>
        <taxon>Kangiella</taxon>
    </lineage>
</organism>
<accession>A0ABP8IGG7</accession>
<protein>
    <recommendedName>
        <fullName evidence="4">Peptidase</fullName>
    </recommendedName>
</protein>
<evidence type="ECO:0008006" key="4">
    <source>
        <dbReference type="Google" id="ProtNLM"/>
    </source>
</evidence>
<feature type="signal peptide" evidence="1">
    <location>
        <begin position="1"/>
        <end position="22"/>
    </location>
</feature>
<keyword evidence="1" id="KW-0732">Signal</keyword>
<evidence type="ECO:0000256" key="1">
    <source>
        <dbReference type="SAM" id="SignalP"/>
    </source>
</evidence>
<evidence type="ECO:0000313" key="2">
    <source>
        <dbReference type="EMBL" id="GAA4358239.1"/>
    </source>
</evidence>
<reference evidence="3" key="1">
    <citation type="journal article" date="2019" name="Int. J. Syst. Evol. Microbiol.">
        <title>The Global Catalogue of Microorganisms (GCM) 10K type strain sequencing project: providing services to taxonomists for standard genome sequencing and annotation.</title>
        <authorList>
            <consortium name="The Broad Institute Genomics Platform"/>
            <consortium name="The Broad Institute Genome Sequencing Center for Infectious Disease"/>
            <person name="Wu L."/>
            <person name="Ma J."/>
        </authorList>
    </citation>
    <scope>NUCLEOTIDE SEQUENCE [LARGE SCALE GENOMIC DNA]</scope>
    <source>
        <strain evidence="3">JCM 17728</strain>
    </source>
</reference>
<dbReference type="RefSeq" id="WP_345291913.1">
    <property type="nucleotide sequence ID" value="NZ_BAABFV010000001.1"/>
</dbReference>
<feature type="chain" id="PRO_5046181032" description="Peptidase" evidence="1">
    <location>
        <begin position="23"/>
        <end position="277"/>
    </location>
</feature>
<gene>
    <name evidence="2" type="ORF">GCM10023151_08070</name>
</gene>
<keyword evidence="3" id="KW-1185">Reference proteome</keyword>
<name>A0ABP8IGG7_9GAMM</name>
<dbReference type="EMBL" id="BAABFV010000001">
    <property type="protein sequence ID" value="GAA4358239.1"/>
    <property type="molecule type" value="Genomic_DNA"/>
</dbReference>
<sequence length="277" mass="31035">MRAFKALLSTLLLCLFTLSAQAGTAQYEIYHPVHGSTVPFPNLDLNGVETIKVHTSNSIHDPMENIDYLELVFKNATNLVAKNFKKEDDSYSGSQVYRAVVQDAWVYSKVIVKVTTDGPISGGKNLFIELEVAELTYELNDPVYSHGVVIFNADGILSDVTPTVVADVETVTHQNDELSLTLHQKPKFDEFTGEGFKIKANWMGHGERTLTIPAPFSSEEYSFFRAAGIEVQSETFPDGFVEHQFRIKYEDAFGGYTQYTPFESLNMYIDQAYQATP</sequence>
<proteinExistence type="predicted"/>
<dbReference type="Proteomes" id="UP001501011">
    <property type="component" value="Unassembled WGS sequence"/>
</dbReference>
<evidence type="ECO:0000313" key="3">
    <source>
        <dbReference type="Proteomes" id="UP001501011"/>
    </source>
</evidence>